<evidence type="ECO:0000256" key="4">
    <source>
        <dbReference type="ARBA" id="ARBA00023002"/>
    </source>
</evidence>
<dbReference type="InterPro" id="IPR013149">
    <property type="entry name" value="ADH-like_C"/>
</dbReference>
<dbReference type="PANTHER" id="PTHR42813">
    <property type="entry name" value="ZINC-TYPE ALCOHOL DEHYDROGENASE-LIKE"/>
    <property type="match status" value="1"/>
</dbReference>
<keyword evidence="8" id="KW-1185">Reference proteome</keyword>
<evidence type="ECO:0000256" key="3">
    <source>
        <dbReference type="ARBA" id="ARBA00022833"/>
    </source>
</evidence>
<organism evidence="7 8">
    <name type="scientific">Rhodococcus gannanensis</name>
    <dbReference type="NCBI Taxonomy" id="1960308"/>
    <lineage>
        <taxon>Bacteria</taxon>
        <taxon>Bacillati</taxon>
        <taxon>Actinomycetota</taxon>
        <taxon>Actinomycetes</taxon>
        <taxon>Mycobacteriales</taxon>
        <taxon>Nocardiaceae</taxon>
        <taxon>Rhodococcus</taxon>
    </lineage>
</organism>
<dbReference type="EMBL" id="JBHUFB010000020">
    <property type="protein sequence ID" value="MFD1815204.1"/>
    <property type="molecule type" value="Genomic_DNA"/>
</dbReference>
<dbReference type="Gene3D" id="3.40.50.720">
    <property type="entry name" value="NAD(P)-binding Rossmann-like Domain"/>
    <property type="match status" value="1"/>
</dbReference>
<dbReference type="SUPFAM" id="SSF51735">
    <property type="entry name" value="NAD(P)-binding Rossmann-fold domains"/>
    <property type="match status" value="1"/>
</dbReference>
<dbReference type="Gene3D" id="3.90.180.10">
    <property type="entry name" value="Medium-chain alcohol dehydrogenases, catalytic domain"/>
    <property type="match status" value="1"/>
</dbReference>
<dbReference type="SUPFAM" id="SSF50129">
    <property type="entry name" value="GroES-like"/>
    <property type="match status" value="1"/>
</dbReference>
<dbReference type="InterPro" id="IPR011032">
    <property type="entry name" value="GroES-like_sf"/>
</dbReference>
<gene>
    <name evidence="7" type="ORF">ACFSJG_23545</name>
</gene>
<evidence type="ECO:0000313" key="8">
    <source>
        <dbReference type="Proteomes" id="UP001597286"/>
    </source>
</evidence>
<keyword evidence="4" id="KW-0560">Oxidoreductase</keyword>
<comment type="similarity">
    <text evidence="5">Belongs to the zinc-containing alcohol dehydrogenase family.</text>
</comment>
<evidence type="ECO:0000256" key="2">
    <source>
        <dbReference type="ARBA" id="ARBA00022723"/>
    </source>
</evidence>
<evidence type="ECO:0000256" key="5">
    <source>
        <dbReference type="RuleBase" id="RU361277"/>
    </source>
</evidence>
<keyword evidence="2 5" id="KW-0479">Metal-binding</keyword>
<sequence length="345" mass="35934">MRATFMYGAGDVRVEDVADPVILEPTDAIVRVTLACVCGSDLHPYHSMPASSTGTPMGHEFIGVVEEVGSAVTNLNPGDLVISPFAYADNTCPFCREGFHTACPHGGFYAAAGVGGAQAERIRVPQAAGTLVTIPSDVDEKLLPSLLTLSDVYLTGYHAAHMGRVAPGKTVTVIGDGAVGLSAVLSAKQLGAERIILMGRHTTRTDLGRKFGATDVVSARGADGVAHVLDLTGGDGTHVVLEAVGHMPAYEQAYGVVRSGGVISRVGVPQYEEAPVGFGSLFGRNITLNGGPAPVRAYIEAAIPQVLGGEIDPGQVFDAETSLDDVAEAYRLMDTREALKVIVRP</sequence>
<dbReference type="InterPro" id="IPR020843">
    <property type="entry name" value="ER"/>
</dbReference>
<dbReference type="InterPro" id="IPR013154">
    <property type="entry name" value="ADH-like_N"/>
</dbReference>
<accession>A0ABW4PB71</accession>
<reference evidence="8" key="1">
    <citation type="journal article" date="2019" name="Int. J. Syst. Evol. Microbiol.">
        <title>The Global Catalogue of Microorganisms (GCM) 10K type strain sequencing project: providing services to taxonomists for standard genome sequencing and annotation.</title>
        <authorList>
            <consortium name="The Broad Institute Genomics Platform"/>
            <consortium name="The Broad Institute Genome Sequencing Center for Infectious Disease"/>
            <person name="Wu L."/>
            <person name="Ma J."/>
        </authorList>
    </citation>
    <scope>NUCLEOTIDE SEQUENCE [LARGE SCALE GENOMIC DNA]</scope>
    <source>
        <strain evidence="8">DT72</strain>
    </source>
</reference>
<evidence type="ECO:0000259" key="6">
    <source>
        <dbReference type="SMART" id="SM00829"/>
    </source>
</evidence>
<evidence type="ECO:0000256" key="1">
    <source>
        <dbReference type="ARBA" id="ARBA00001947"/>
    </source>
</evidence>
<dbReference type="InterPro" id="IPR036291">
    <property type="entry name" value="NAD(P)-bd_dom_sf"/>
</dbReference>
<dbReference type="SMART" id="SM00829">
    <property type="entry name" value="PKS_ER"/>
    <property type="match status" value="1"/>
</dbReference>
<dbReference type="PROSITE" id="PS00059">
    <property type="entry name" value="ADH_ZINC"/>
    <property type="match status" value="1"/>
</dbReference>
<dbReference type="InterPro" id="IPR002328">
    <property type="entry name" value="ADH_Zn_CS"/>
</dbReference>
<dbReference type="Pfam" id="PF08240">
    <property type="entry name" value="ADH_N"/>
    <property type="match status" value="1"/>
</dbReference>
<comment type="caution">
    <text evidence="7">The sequence shown here is derived from an EMBL/GenBank/DDBJ whole genome shotgun (WGS) entry which is preliminary data.</text>
</comment>
<feature type="domain" description="Enoyl reductase (ER)" evidence="6">
    <location>
        <begin position="8"/>
        <end position="343"/>
    </location>
</feature>
<evidence type="ECO:0000313" key="7">
    <source>
        <dbReference type="EMBL" id="MFD1815204.1"/>
    </source>
</evidence>
<dbReference type="Proteomes" id="UP001597286">
    <property type="component" value="Unassembled WGS sequence"/>
</dbReference>
<name>A0ABW4PB71_9NOCA</name>
<dbReference type="Pfam" id="PF00107">
    <property type="entry name" value="ADH_zinc_N"/>
    <property type="match status" value="1"/>
</dbReference>
<dbReference type="PANTHER" id="PTHR42813:SF2">
    <property type="entry name" value="DEHYDROGENASE, ZINC-CONTAINING, PUTATIVE (AFU_ORTHOLOGUE AFUA_2G02810)-RELATED"/>
    <property type="match status" value="1"/>
</dbReference>
<dbReference type="RefSeq" id="WP_378487644.1">
    <property type="nucleotide sequence ID" value="NZ_JBHUFB010000020.1"/>
</dbReference>
<protein>
    <submittedName>
        <fullName evidence="7">Zinc-binding dehydrogenase</fullName>
    </submittedName>
</protein>
<comment type="cofactor">
    <cofactor evidence="1 5">
        <name>Zn(2+)</name>
        <dbReference type="ChEBI" id="CHEBI:29105"/>
    </cofactor>
</comment>
<keyword evidence="3 5" id="KW-0862">Zinc</keyword>
<proteinExistence type="inferred from homology"/>